<feature type="compositionally biased region" description="Pro residues" evidence="2">
    <location>
        <begin position="10"/>
        <end position="19"/>
    </location>
</feature>
<dbReference type="Proteomes" id="UP001153076">
    <property type="component" value="Unassembled WGS sequence"/>
</dbReference>
<keyword evidence="4" id="KW-1185">Reference proteome</keyword>
<feature type="region of interest" description="Disordered" evidence="2">
    <location>
        <begin position="187"/>
        <end position="211"/>
    </location>
</feature>
<name>A0A9Q1KNN7_9CARY</name>
<dbReference type="OrthoDB" id="1862401at2759"/>
<sequence length="296" mass="32464">MPGSMMNPTQSPPFKPYPPLSVTRARNLPPEEITPYTLVGDARGRVAPPRSSNHFGNICFLAQGVATVGELNELGWASMLLHKAVLAQDDKAIHGLLKDFIEAPFVKRSILDPFLGPKLFCSVIHHVAVRSGYFDKKDGKVMAYPGCAGGYSVDLEMCLSPQTMKALESDQESMHASIHAFLPPVHVERTGPDRPIQPVQRGTGRSTGQKTMQNHFAGQTEKNRSNSVDPVNLVQSGQVQVISESFVKPKNEVEASDSNQQSSLSFLGSNGFVPLILRLHATRHAFQILHYSTFCF</sequence>
<comment type="caution">
    <text evidence="3">The sequence shown here is derived from an EMBL/GenBank/DDBJ whole genome shotgun (WGS) entry which is preliminary data.</text>
</comment>
<dbReference type="EMBL" id="JAKOGI010000051">
    <property type="protein sequence ID" value="KAJ8446723.1"/>
    <property type="molecule type" value="Genomic_DNA"/>
</dbReference>
<proteinExistence type="predicted"/>
<evidence type="ECO:0000256" key="1">
    <source>
        <dbReference type="ARBA" id="ARBA00022679"/>
    </source>
</evidence>
<dbReference type="InterPro" id="IPR023213">
    <property type="entry name" value="CAT-like_dom_sf"/>
</dbReference>
<evidence type="ECO:0000313" key="3">
    <source>
        <dbReference type="EMBL" id="KAJ8446723.1"/>
    </source>
</evidence>
<feature type="region of interest" description="Disordered" evidence="2">
    <location>
        <begin position="1"/>
        <end position="20"/>
    </location>
</feature>
<dbReference type="GO" id="GO:0016740">
    <property type="term" value="F:transferase activity"/>
    <property type="evidence" value="ECO:0007669"/>
    <property type="project" value="UniProtKB-KW"/>
</dbReference>
<dbReference type="InterPro" id="IPR051283">
    <property type="entry name" value="Sec_Metabolite_Acyltrans"/>
</dbReference>
<dbReference type="PANTHER" id="PTHR31896">
    <property type="entry name" value="FAMILY REGULATORY PROTEIN, PUTATIVE (AFU_ORTHOLOGUE AFUA_3G14730)-RELATED"/>
    <property type="match status" value="1"/>
</dbReference>
<evidence type="ECO:0000256" key="2">
    <source>
        <dbReference type="SAM" id="MobiDB-lite"/>
    </source>
</evidence>
<organism evidence="3 4">
    <name type="scientific">Carnegiea gigantea</name>
    <dbReference type="NCBI Taxonomy" id="171969"/>
    <lineage>
        <taxon>Eukaryota</taxon>
        <taxon>Viridiplantae</taxon>
        <taxon>Streptophyta</taxon>
        <taxon>Embryophyta</taxon>
        <taxon>Tracheophyta</taxon>
        <taxon>Spermatophyta</taxon>
        <taxon>Magnoliopsida</taxon>
        <taxon>eudicotyledons</taxon>
        <taxon>Gunneridae</taxon>
        <taxon>Pentapetalae</taxon>
        <taxon>Caryophyllales</taxon>
        <taxon>Cactineae</taxon>
        <taxon>Cactaceae</taxon>
        <taxon>Cactoideae</taxon>
        <taxon>Echinocereeae</taxon>
        <taxon>Carnegiea</taxon>
    </lineage>
</organism>
<evidence type="ECO:0000313" key="4">
    <source>
        <dbReference type="Proteomes" id="UP001153076"/>
    </source>
</evidence>
<dbReference type="Gene3D" id="3.30.559.10">
    <property type="entry name" value="Chloramphenicol acetyltransferase-like domain"/>
    <property type="match status" value="1"/>
</dbReference>
<gene>
    <name evidence="3" type="ORF">Cgig2_002885</name>
</gene>
<dbReference type="AlphaFoldDB" id="A0A9Q1KNN7"/>
<protein>
    <submittedName>
        <fullName evidence="3">Uncharacterized protein</fullName>
    </submittedName>
</protein>
<accession>A0A9Q1KNN7</accession>
<keyword evidence="1" id="KW-0808">Transferase</keyword>
<dbReference type="PANTHER" id="PTHR31896:SF12">
    <property type="entry name" value="HXXXD-TYPE ACYL-TRANSFERASE FAMILY PROTEIN"/>
    <property type="match status" value="1"/>
</dbReference>
<reference evidence="3" key="1">
    <citation type="submission" date="2022-04" db="EMBL/GenBank/DDBJ databases">
        <title>Carnegiea gigantea Genome sequencing and assembly v2.</title>
        <authorList>
            <person name="Copetti D."/>
            <person name="Sanderson M.J."/>
            <person name="Burquez A."/>
            <person name="Wojciechowski M.F."/>
        </authorList>
    </citation>
    <scope>NUCLEOTIDE SEQUENCE</scope>
    <source>
        <strain evidence="3">SGP5-SGP5p</strain>
        <tissue evidence="3">Aerial part</tissue>
    </source>
</reference>